<dbReference type="GO" id="GO:0004252">
    <property type="term" value="F:serine-type endopeptidase activity"/>
    <property type="evidence" value="ECO:0007669"/>
    <property type="project" value="InterPro"/>
</dbReference>
<dbReference type="CDD" id="cd00190">
    <property type="entry name" value="Tryp_SPc"/>
    <property type="match status" value="1"/>
</dbReference>
<evidence type="ECO:0000256" key="10">
    <source>
        <dbReference type="SAM" id="SignalP"/>
    </source>
</evidence>
<keyword evidence="4 10" id="KW-0732">Signal</keyword>
<dbReference type="InterPro" id="IPR001314">
    <property type="entry name" value="Peptidase_S1A"/>
</dbReference>
<evidence type="ECO:0000256" key="7">
    <source>
        <dbReference type="ARBA" id="ARBA00023145"/>
    </source>
</evidence>
<evidence type="ECO:0000313" key="12">
    <source>
        <dbReference type="EMBL" id="KAG8200315.1"/>
    </source>
</evidence>
<dbReference type="InterPro" id="IPR018114">
    <property type="entry name" value="TRYPSIN_HIS"/>
</dbReference>
<dbReference type="PRINTS" id="PR00722">
    <property type="entry name" value="CHYMOTRYPSIN"/>
</dbReference>
<feature type="region of interest" description="Disordered" evidence="9">
    <location>
        <begin position="197"/>
        <end position="255"/>
    </location>
</feature>
<comment type="subcellular location">
    <subcellularLocation>
        <location evidence="1">Secreted</location>
    </subcellularLocation>
</comment>
<keyword evidence="6" id="KW-0720">Serine protease</keyword>
<dbReference type="PROSITE" id="PS00134">
    <property type="entry name" value="TRYPSIN_HIS"/>
    <property type="match status" value="1"/>
</dbReference>
<evidence type="ECO:0000256" key="9">
    <source>
        <dbReference type="SAM" id="MobiDB-lite"/>
    </source>
</evidence>
<organism evidence="12 13">
    <name type="scientific">Oedothorax gibbosus</name>
    <dbReference type="NCBI Taxonomy" id="931172"/>
    <lineage>
        <taxon>Eukaryota</taxon>
        <taxon>Metazoa</taxon>
        <taxon>Ecdysozoa</taxon>
        <taxon>Arthropoda</taxon>
        <taxon>Chelicerata</taxon>
        <taxon>Arachnida</taxon>
        <taxon>Araneae</taxon>
        <taxon>Araneomorphae</taxon>
        <taxon>Entelegynae</taxon>
        <taxon>Araneoidea</taxon>
        <taxon>Linyphiidae</taxon>
        <taxon>Erigoninae</taxon>
        <taxon>Oedothorax</taxon>
    </lineage>
</organism>
<dbReference type="FunFam" id="2.40.10.10:FF:000146">
    <property type="entry name" value="Serine protease 53"/>
    <property type="match status" value="1"/>
</dbReference>
<evidence type="ECO:0000256" key="6">
    <source>
        <dbReference type="ARBA" id="ARBA00022825"/>
    </source>
</evidence>
<gene>
    <name evidence="12" type="ORF">JTE90_028499</name>
</gene>
<reference evidence="12 13" key="1">
    <citation type="journal article" date="2022" name="Nat. Ecol. Evol.">
        <title>A masculinizing supergene underlies an exaggerated male reproductive morph in a spider.</title>
        <authorList>
            <person name="Hendrickx F."/>
            <person name="De Corte Z."/>
            <person name="Sonet G."/>
            <person name="Van Belleghem S.M."/>
            <person name="Kostlbacher S."/>
            <person name="Vangestel C."/>
        </authorList>
    </citation>
    <scope>NUCLEOTIDE SEQUENCE [LARGE SCALE GENOMIC DNA]</scope>
    <source>
        <strain evidence="12">W744_W776</strain>
    </source>
</reference>
<dbReference type="SMART" id="SM00020">
    <property type="entry name" value="Tryp_SPc"/>
    <property type="match status" value="1"/>
</dbReference>
<feature type="signal peptide" evidence="10">
    <location>
        <begin position="1"/>
        <end position="18"/>
    </location>
</feature>
<dbReference type="InterPro" id="IPR009003">
    <property type="entry name" value="Peptidase_S1_PA"/>
</dbReference>
<dbReference type="GO" id="GO:0006508">
    <property type="term" value="P:proteolysis"/>
    <property type="evidence" value="ECO:0007669"/>
    <property type="project" value="UniProtKB-KW"/>
</dbReference>
<dbReference type="PROSITE" id="PS50240">
    <property type="entry name" value="TRYPSIN_DOM"/>
    <property type="match status" value="1"/>
</dbReference>
<evidence type="ECO:0000259" key="11">
    <source>
        <dbReference type="PROSITE" id="PS50240"/>
    </source>
</evidence>
<feature type="compositionally biased region" description="Polar residues" evidence="9">
    <location>
        <begin position="136"/>
        <end position="151"/>
    </location>
</feature>
<feature type="region of interest" description="Disordered" evidence="9">
    <location>
        <begin position="124"/>
        <end position="177"/>
    </location>
</feature>
<keyword evidence="13" id="KW-1185">Reference proteome</keyword>
<evidence type="ECO:0000313" key="13">
    <source>
        <dbReference type="Proteomes" id="UP000827092"/>
    </source>
</evidence>
<name>A0AAV6VW44_9ARAC</name>
<sequence>MKLVLLAIICFFAIPTYSEIPRCTTLTGLRGICVVGRFCRVNNALLSRCNNEQRVLYCCPFQTNATQEWSLEDKGSVPIIFPNDAGKLTTLSHAITKDDPDYDYEPGDIVFPVDETIGSETVYNPPLTKPIRHPTSIPSRRNPTTTTSNAIFQDYPKVKPKNFNTDTSLEKNPEDSYFNNEEFEDDEEQFMFETIPMPKTTTPRVPTERSTEFVRSYTTRKTKATTENPVTKFSSTDEDENTPSTTSTDSKLDDKTTVIPEIKNVDKEESNPKACGSAAYSLFIAGGTESNPNQWPWMAAIFQRLTNARPNKFLCGGSLINTRYILTAAHCCVSGATAAPLPASALLVRLGSNAVHDGDSFSISKVKVHSNFSFSGQYNDIAMLRLTTRLASYSDRIAPVCLPYPTLQEADLVDHLATVIGFGAAYLGGGHQQTLHEVTVPIVSTDDCALAYSRIRSAAFLARGSTHVLCAGLKEGGKDSCKSDSGGPLMIPLENGAWTIIGIVSFGYRCAEPGFPGVYTRVTHYLEWIYSNTQD</sequence>
<dbReference type="Pfam" id="PF00089">
    <property type="entry name" value="Trypsin"/>
    <property type="match status" value="1"/>
</dbReference>
<accession>A0AAV6VW44</accession>
<comment type="caution">
    <text evidence="12">The sequence shown here is derived from an EMBL/GenBank/DDBJ whole genome shotgun (WGS) entry which is preliminary data.</text>
</comment>
<dbReference type="InterPro" id="IPR043504">
    <property type="entry name" value="Peptidase_S1_PA_chymotrypsin"/>
</dbReference>
<feature type="domain" description="Peptidase S1" evidence="11">
    <location>
        <begin position="284"/>
        <end position="534"/>
    </location>
</feature>
<dbReference type="PANTHER" id="PTHR24258:SF116">
    <property type="entry name" value="FI16631P1-RELATED"/>
    <property type="match status" value="1"/>
</dbReference>
<feature type="compositionally biased region" description="Polar residues" evidence="9">
    <location>
        <begin position="225"/>
        <end position="234"/>
    </location>
</feature>
<keyword evidence="2" id="KW-0964">Secreted</keyword>
<proteinExistence type="predicted"/>
<feature type="chain" id="PRO_5043843297" description="Peptidase S1 domain-containing protein" evidence="10">
    <location>
        <begin position="19"/>
        <end position="535"/>
    </location>
</feature>
<dbReference type="SUPFAM" id="SSF50494">
    <property type="entry name" value="Trypsin-like serine proteases"/>
    <property type="match status" value="1"/>
</dbReference>
<protein>
    <recommendedName>
        <fullName evidence="11">Peptidase S1 domain-containing protein</fullName>
    </recommendedName>
</protein>
<dbReference type="GO" id="GO:0005576">
    <property type="term" value="C:extracellular region"/>
    <property type="evidence" value="ECO:0007669"/>
    <property type="project" value="UniProtKB-SubCell"/>
</dbReference>
<dbReference type="InterPro" id="IPR001254">
    <property type="entry name" value="Trypsin_dom"/>
</dbReference>
<evidence type="ECO:0000256" key="8">
    <source>
        <dbReference type="ARBA" id="ARBA00023157"/>
    </source>
</evidence>
<dbReference type="AlphaFoldDB" id="A0AAV6VW44"/>
<dbReference type="Gene3D" id="2.40.10.10">
    <property type="entry name" value="Trypsin-like serine proteases"/>
    <property type="match status" value="1"/>
</dbReference>
<evidence type="ECO:0000256" key="3">
    <source>
        <dbReference type="ARBA" id="ARBA00022670"/>
    </source>
</evidence>
<evidence type="ECO:0000256" key="4">
    <source>
        <dbReference type="ARBA" id="ARBA00022729"/>
    </source>
</evidence>
<dbReference type="Proteomes" id="UP000827092">
    <property type="component" value="Unassembled WGS sequence"/>
</dbReference>
<dbReference type="PANTHER" id="PTHR24258">
    <property type="entry name" value="SERINE PROTEASE-RELATED"/>
    <property type="match status" value="1"/>
</dbReference>
<keyword evidence="8" id="KW-1015">Disulfide bond</keyword>
<keyword evidence="3" id="KW-0645">Protease</keyword>
<evidence type="ECO:0000256" key="5">
    <source>
        <dbReference type="ARBA" id="ARBA00022801"/>
    </source>
</evidence>
<keyword evidence="5" id="KW-0378">Hydrolase</keyword>
<keyword evidence="7" id="KW-0865">Zymogen</keyword>
<evidence type="ECO:0000256" key="1">
    <source>
        <dbReference type="ARBA" id="ARBA00004613"/>
    </source>
</evidence>
<dbReference type="EMBL" id="JAFNEN010000016">
    <property type="protein sequence ID" value="KAG8200315.1"/>
    <property type="molecule type" value="Genomic_DNA"/>
</dbReference>
<evidence type="ECO:0000256" key="2">
    <source>
        <dbReference type="ARBA" id="ARBA00022525"/>
    </source>
</evidence>